<dbReference type="PANTHER" id="PTHR13202:SF0">
    <property type="entry name" value="SIGNAL PEPTIDASE COMPLEX SUBUNIT 1"/>
    <property type="match status" value="1"/>
</dbReference>
<accession>A0A7M5X8S6</accession>
<feature type="region of interest" description="Disordered" evidence="10">
    <location>
        <begin position="96"/>
        <end position="117"/>
    </location>
</feature>
<evidence type="ECO:0000256" key="10">
    <source>
        <dbReference type="SAM" id="MobiDB-lite"/>
    </source>
</evidence>
<dbReference type="GO" id="GO:0005787">
    <property type="term" value="C:signal peptidase complex"/>
    <property type="evidence" value="ECO:0007669"/>
    <property type="project" value="InterPro"/>
</dbReference>
<dbReference type="InterPro" id="IPR009542">
    <property type="entry name" value="Spc1/SPCS1"/>
</dbReference>
<dbReference type="AlphaFoldDB" id="A0A7M5X8S6"/>
<evidence type="ECO:0000256" key="2">
    <source>
        <dbReference type="ARBA" id="ARBA00005245"/>
    </source>
</evidence>
<dbReference type="Proteomes" id="UP000594262">
    <property type="component" value="Unplaced"/>
</dbReference>
<evidence type="ECO:0000256" key="1">
    <source>
        <dbReference type="ARBA" id="ARBA00004477"/>
    </source>
</evidence>
<keyword evidence="13" id="KW-1185">Reference proteome</keyword>
<reference evidence="12" key="1">
    <citation type="submission" date="2021-01" db="UniProtKB">
        <authorList>
            <consortium name="EnsemblMetazoa"/>
        </authorList>
    </citation>
    <scope>IDENTIFICATION</scope>
</reference>
<feature type="transmembrane region" description="Helical" evidence="11">
    <location>
        <begin position="39"/>
        <end position="57"/>
    </location>
</feature>
<dbReference type="Pfam" id="PF06645">
    <property type="entry name" value="SPC12"/>
    <property type="match status" value="1"/>
</dbReference>
<evidence type="ECO:0000256" key="3">
    <source>
        <dbReference type="ARBA" id="ARBA00017059"/>
    </source>
</evidence>
<comment type="function">
    <text evidence="9">Component of the signal peptidase complex (SPC) which catalyzes the cleavage of N-terminal signal sequences from nascent proteins as they are translocated into the lumen of the endoplasmic reticulum. Dispensable for SPC enzymatic activity.</text>
</comment>
<evidence type="ECO:0000256" key="9">
    <source>
        <dbReference type="ARBA" id="ARBA00045204"/>
    </source>
</evidence>
<organism evidence="12 13">
    <name type="scientific">Clytia hemisphaerica</name>
    <dbReference type="NCBI Taxonomy" id="252671"/>
    <lineage>
        <taxon>Eukaryota</taxon>
        <taxon>Metazoa</taxon>
        <taxon>Cnidaria</taxon>
        <taxon>Hydrozoa</taxon>
        <taxon>Hydroidolina</taxon>
        <taxon>Leptothecata</taxon>
        <taxon>Obeliida</taxon>
        <taxon>Clytiidae</taxon>
        <taxon>Clytia</taxon>
    </lineage>
</organism>
<sequence>MDVVVNILRSIPFIRGPYDYIASIETHMDYEGQRKAEKIYQVILTVFGIVGFIWGFAIQQLSAAVYTVLAGFALSCLITLPPWSFFRRNPLEWMPDQSEVKEKSNKKTQSQESKKKK</sequence>
<dbReference type="GO" id="GO:0006465">
    <property type="term" value="P:signal peptide processing"/>
    <property type="evidence" value="ECO:0007669"/>
    <property type="project" value="InterPro"/>
</dbReference>
<evidence type="ECO:0000256" key="6">
    <source>
        <dbReference type="ARBA" id="ARBA00022989"/>
    </source>
</evidence>
<comment type="similarity">
    <text evidence="2">Belongs to the SPCS1 family.</text>
</comment>
<protein>
    <recommendedName>
        <fullName evidence="3">Signal peptidase complex subunit 1</fullName>
    </recommendedName>
    <alternativeName>
        <fullName evidence="8">Microsomal signal peptidase 12 kDa subunit</fullName>
    </alternativeName>
</protein>
<dbReference type="GeneID" id="136805552"/>
<keyword evidence="6 11" id="KW-1133">Transmembrane helix</keyword>
<keyword evidence="4 11" id="KW-0812">Transmembrane</keyword>
<dbReference type="PANTHER" id="PTHR13202">
    <property type="entry name" value="MICROSOMAL SIGNAL PEPTIDASE 12 KDA SUBUNIT"/>
    <property type="match status" value="1"/>
</dbReference>
<dbReference type="RefSeq" id="XP_066918223.1">
    <property type="nucleotide sequence ID" value="XM_067062122.1"/>
</dbReference>
<name>A0A7M5X8S6_9CNID</name>
<evidence type="ECO:0000313" key="13">
    <source>
        <dbReference type="Proteomes" id="UP000594262"/>
    </source>
</evidence>
<dbReference type="GO" id="GO:0045047">
    <property type="term" value="P:protein targeting to ER"/>
    <property type="evidence" value="ECO:0007669"/>
    <property type="project" value="TreeGrafter"/>
</dbReference>
<dbReference type="OrthoDB" id="263893at2759"/>
<evidence type="ECO:0000313" key="12">
    <source>
        <dbReference type="EnsemblMetazoa" id="CLYHEMP019349.1"/>
    </source>
</evidence>
<comment type="subcellular location">
    <subcellularLocation>
        <location evidence="1">Endoplasmic reticulum membrane</location>
        <topology evidence="1">Multi-pass membrane protein</topology>
    </subcellularLocation>
</comment>
<evidence type="ECO:0000256" key="4">
    <source>
        <dbReference type="ARBA" id="ARBA00022692"/>
    </source>
</evidence>
<evidence type="ECO:0000256" key="11">
    <source>
        <dbReference type="SAM" id="Phobius"/>
    </source>
</evidence>
<evidence type="ECO:0000256" key="8">
    <source>
        <dbReference type="ARBA" id="ARBA00032913"/>
    </source>
</evidence>
<keyword evidence="7 11" id="KW-0472">Membrane</keyword>
<proteinExistence type="inferred from homology"/>
<dbReference type="EnsemblMetazoa" id="CLYHEMT019349.1">
    <property type="protein sequence ID" value="CLYHEMP019349.1"/>
    <property type="gene ID" value="CLYHEMG019349"/>
</dbReference>
<evidence type="ECO:0000256" key="7">
    <source>
        <dbReference type="ARBA" id="ARBA00023136"/>
    </source>
</evidence>
<feature type="transmembrane region" description="Helical" evidence="11">
    <location>
        <begin position="63"/>
        <end position="86"/>
    </location>
</feature>
<evidence type="ECO:0000256" key="5">
    <source>
        <dbReference type="ARBA" id="ARBA00022824"/>
    </source>
</evidence>
<keyword evidence="5" id="KW-0256">Endoplasmic reticulum</keyword>